<dbReference type="SMART" id="SM00066">
    <property type="entry name" value="GAL4"/>
    <property type="match status" value="1"/>
</dbReference>
<keyword evidence="4" id="KW-0804">Transcription</keyword>
<dbReference type="InterPro" id="IPR001138">
    <property type="entry name" value="Zn2Cys6_DnaBD"/>
</dbReference>
<evidence type="ECO:0000313" key="9">
    <source>
        <dbReference type="Proteomes" id="UP001150904"/>
    </source>
</evidence>
<feature type="compositionally biased region" description="Low complexity" evidence="6">
    <location>
        <begin position="130"/>
        <end position="145"/>
    </location>
</feature>
<accession>A0A9W9M9P3</accession>
<sequence length="406" mass="43170">MPPSDSKTKIRPQQSCLKCRERKVKCDRSVPCHACIIRGLEAECTYLSTAEDRAHISQAEMIERLRREVAQLRGQLGQGSQPGLPRPSYARKYTGHSSSPSSNDPTAGAGAGHSGASASGGGSADGGSWPGSSPSSTTTTTNSGAVMSPGSTGSENGAQMQTSSYPVQGQFAQSVEMDVAPVGKTGLGGYTLDDATIPQYHAGSMAFAPGEIPGSISMHGLPQSMPLDGVGIHPTMHMYGGDSPGNAIEDGNHINPHVAGYDNYANHYKEYGTNEDQQFHAYQQQWRHDAGHQYPPTHAYPDSLHYSSSLGAFSNDPSAHLPLSHSVPQNAPTHMPRDESFRASPFEAIPNSWKGEGKQELLETLLRTIGSCDEERVDQVVQVVRSSATPEDAVSGICRVLGIGTR</sequence>
<dbReference type="PANTHER" id="PTHR31001">
    <property type="entry name" value="UNCHARACTERIZED TRANSCRIPTIONAL REGULATORY PROTEIN"/>
    <property type="match status" value="1"/>
</dbReference>
<dbReference type="RefSeq" id="XP_058305484.1">
    <property type="nucleotide sequence ID" value="XM_058455496.1"/>
</dbReference>
<keyword evidence="9" id="KW-1185">Reference proteome</keyword>
<dbReference type="Gene3D" id="4.10.240.10">
    <property type="entry name" value="Zn(2)-C6 fungal-type DNA-binding domain"/>
    <property type="match status" value="1"/>
</dbReference>
<dbReference type="GO" id="GO:0005634">
    <property type="term" value="C:nucleus"/>
    <property type="evidence" value="ECO:0007669"/>
    <property type="project" value="UniProtKB-SubCell"/>
</dbReference>
<evidence type="ECO:0000256" key="1">
    <source>
        <dbReference type="ARBA" id="ARBA00004123"/>
    </source>
</evidence>
<dbReference type="InterPro" id="IPR036864">
    <property type="entry name" value="Zn2-C6_fun-type_DNA-bd_sf"/>
</dbReference>
<evidence type="ECO:0000259" key="7">
    <source>
        <dbReference type="PROSITE" id="PS50048"/>
    </source>
</evidence>
<dbReference type="GO" id="GO:0000981">
    <property type="term" value="F:DNA-binding transcription factor activity, RNA polymerase II-specific"/>
    <property type="evidence" value="ECO:0007669"/>
    <property type="project" value="InterPro"/>
</dbReference>
<keyword evidence="2" id="KW-0805">Transcription regulation</keyword>
<organism evidence="8 9">
    <name type="scientific">Penicillium cinerascens</name>
    <dbReference type="NCBI Taxonomy" id="70096"/>
    <lineage>
        <taxon>Eukaryota</taxon>
        <taxon>Fungi</taxon>
        <taxon>Dikarya</taxon>
        <taxon>Ascomycota</taxon>
        <taxon>Pezizomycotina</taxon>
        <taxon>Eurotiomycetes</taxon>
        <taxon>Eurotiomycetidae</taxon>
        <taxon>Eurotiales</taxon>
        <taxon>Aspergillaceae</taxon>
        <taxon>Penicillium</taxon>
    </lineage>
</organism>
<evidence type="ECO:0000256" key="6">
    <source>
        <dbReference type="SAM" id="MobiDB-lite"/>
    </source>
</evidence>
<dbReference type="Pfam" id="PF00172">
    <property type="entry name" value="Zn_clus"/>
    <property type="match status" value="1"/>
</dbReference>
<reference evidence="8" key="1">
    <citation type="submission" date="2022-12" db="EMBL/GenBank/DDBJ databases">
        <authorList>
            <person name="Petersen C."/>
        </authorList>
    </citation>
    <scope>NUCLEOTIDE SEQUENCE</scope>
    <source>
        <strain evidence="8">IBT 15544</strain>
    </source>
</reference>
<dbReference type="PANTHER" id="PTHR31001:SF89">
    <property type="entry name" value="ZN(2)-C6 FUNGAL-TYPE DOMAIN-CONTAINING PROTEIN"/>
    <property type="match status" value="1"/>
</dbReference>
<dbReference type="CDD" id="cd00067">
    <property type="entry name" value="GAL4"/>
    <property type="match status" value="1"/>
</dbReference>
<dbReference type="GO" id="GO:0003677">
    <property type="term" value="F:DNA binding"/>
    <property type="evidence" value="ECO:0007669"/>
    <property type="project" value="UniProtKB-KW"/>
</dbReference>
<dbReference type="EMBL" id="JAPQKR010000015">
    <property type="protein sequence ID" value="KAJ5194996.1"/>
    <property type="molecule type" value="Genomic_DNA"/>
</dbReference>
<protein>
    <recommendedName>
        <fullName evidence="7">Zn(2)-C6 fungal-type domain-containing protein</fullName>
    </recommendedName>
</protein>
<proteinExistence type="predicted"/>
<dbReference type="AlphaFoldDB" id="A0A9W9M9P3"/>
<comment type="caution">
    <text evidence="8">The sequence shown here is derived from an EMBL/GenBank/DDBJ whole genome shotgun (WGS) entry which is preliminary data.</text>
</comment>
<evidence type="ECO:0000256" key="3">
    <source>
        <dbReference type="ARBA" id="ARBA00023125"/>
    </source>
</evidence>
<dbReference type="InterPro" id="IPR050613">
    <property type="entry name" value="Sec_Metabolite_Reg"/>
</dbReference>
<dbReference type="PROSITE" id="PS00463">
    <property type="entry name" value="ZN2_CY6_FUNGAL_1"/>
    <property type="match status" value="1"/>
</dbReference>
<feature type="region of interest" description="Disordered" evidence="6">
    <location>
        <begin position="74"/>
        <end position="162"/>
    </location>
</feature>
<dbReference type="OrthoDB" id="4159781at2759"/>
<evidence type="ECO:0000256" key="2">
    <source>
        <dbReference type="ARBA" id="ARBA00023015"/>
    </source>
</evidence>
<evidence type="ECO:0000313" key="8">
    <source>
        <dbReference type="EMBL" id="KAJ5194996.1"/>
    </source>
</evidence>
<dbReference type="SUPFAM" id="SSF57701">
    <property type="entry name" value="Zn2/Cys6 DNA-binding domain"/>
    <property type="match status" value="1"/>
</dbReference>
<feature type="compositionally biased region" description="Polar residues" evidence="6">
    <location>
        <begin position="95"/>
        <end position="104"/>
    </location>
</feature>
<gene>
    <name evidence="8" type="ORF">N7498_008434</name>
</gene>
<dbReference type="GeneID" id="83182797"/>
<keyword evidence="3" id="KW-0238">DNA-binding</keyword>
<evidence type="ECO:0000256" key="4">
    <source>
        <dbReference type="ARBA" id="ARBA00023163"/>
    </source>
</evidence>
<feature type="compositionally biased region" description="Low complexity" evidence="6">
    <location>
        <begin position="74"/>
        <end position="88"/>
    </location>
</feature>
<dbReference type="PROSITE" id="PS50048">
    <property type="entry name" value="ZN2_CY6_FUNGAL_2"/>
    <property type="match status" value="1"/>
</dbReference>
<feature type="compositionally biased region" description="Polar residues" evidence="6">
    <location>
        <begin position="149"/>
        <end position="162"/>
    </location>
</feature>
<dbReference type="GO" id="GO:0008270">
    <property type="term" value="F:zinc ion binding"/>
    <property type="evidence" value="ECO:0007669"/>
    <property type="project" value="InterPro"/>
</dbReference>
<evidence type="ECO:0000256" key="5">
    <source>
        <dbReference type="ARBA" id="ARBA00023242"/>
    </source>
</evidence>
<feature type="compositionally biased region" description="Gly residues" evidence="6">
    <location>
        <begin position="109"/>
        <end position="129"/>
    </location>
</feature>
<name>A0A9W9M9P3_9EURO</name>
<reference evidence="8" key="2">
    <citation type="journal article" date="2023" name="IMA Fungus">
        <title>Comparative genomic study of the Penicillium genus elucidates a diverse pangenome and 15 lateral gene transfer events.</title>
        <authorList>
            <person name="Petersen C."/>
            <person name="Sorensen T."/>
            <person name="Nielsen M.R."/>
            <person name="Sondergaard T.E."/>
            <person name="Sorensen J.L."/>
            <person name="Fitzpatrick D.A."/>
            <person name="Frisvad J.C."/>
            <person name="Nielsen K.L."/>
        </authorList>
    </citation>
    <scope>NUCLEOTIDE SEQUENCE</scope>
    <source>
        <strain evidence="8">IBT 15544</strain>
    </source>
</reference>
<comment type="subcellular location">
    <subcellularLocation>
        <location evidence="1">Nucleus</location>
    </subcellularLocation>
</comment>
<dbReference type="Proteomes" id="UP001150904">
    <property type="component" value="Unassembled WGS sequence"/>
</dbReference>
<keyword evidence="5" id="KW-0539">Nucleus</keyword>
<feature type="domain" description="Zn(2)-C6 fungal-type" evidence="7">
    <location>
        <begin position="15"/>
        <end position="46"/>
    </location>
</feature>